<dbReference type="SUPFAM" id="SSF57625">
    <property type="entry name" value="Invertebrate chitin-binding proteins"/>
    <property type="match status" value="1"/>
</dbReference>
<dbReference type="EMBL" id="JARBHB010000015">
    <property type="protein sequence ID" value="KAJ8867351.1"/>
    <property type="molecule type" value="Genomic_DNA"/>
</dbReference>
<feature type="disulfide bond" evidence="2">
    <location>
        <begin position="442"/>
        <end position="457"/>
    </location>
</feature>
<evidence type="ECO:0000256" key="2">
    <source>
        <dbReference type="PROSITE-ProRule" id="PRU00124"/>
    </source>
</evidence>
<dbReference type="Gene3D" id="4.10.400.10">
    <property type="entry name" value="Low-density Lipoprotein Receptor"/>
    <property type="match status" value="1"/>
</dbReference>
<gene>
    <name evidence="4" type="ORF">PR048_031152</name>
</gene>
<comment type="caution">
    <text evidence="4">The sequence shown here is derived from an EMBL/GenBank/DDBJ whole genome shotgun (WGS) entry which is preliminary data.</text>
</comment>
<organism evidence="4 5">
    <name type="scientific">Dryococelus australis</name>
    <dbReference type="NCBI Taxonomy" id="614101"/>
    <lineage>
        <taxon>Eukaryota</taxon>
        <taxon>Metazoa</taxon>
        <taxon>Ecdysozoa</taxon>
        <taxon>Arthropoda</taxon>
        <taxon>Hexapoda</taxon>
        <taxon>Insecta</taxon>
        <taxon>Pterygota</taxon>
        <taxon>Neoptera</taxon>
        <taxon>Polyneoptera</taxon>
        <taxon>Phasmatodea</taxon>
        <taxon>Verophasmatodea</taxon>
        <taxon>Anareolatae</taxon>
        <taxon>Phasmatidae</taxon>
        <taxon>Eurycanthinae</taxon>
        <taxon>Dryococelus</taxon>
    </lineage>
</organism>
<dbReference type="InterPro" id="IPR036055">
    <property type="entry name" value="LDL_receptor-like_sf"/>
</dbReference>
<dbReference type="InterPro" id="IPR036508">
    <property type="entry name" value="Chitin-bd_dom_sf"/>
</dbReference>
<evidence type="ECO:0000313" key="4">
    <source>
        <dbReference type="EMBL" id="KAJ8867351.1"/>
    </source>
</evidence>
<feature type="disulfide bond" evidence="2">
    <location>
        <begin position="430"/>
        <end position="448"/>
    </location>
</feature>
<evidence type="ECO:0000256" key="1">
    <source>
        <dbReference type="ARBA" id="ARBA00023157"/>
    </source>
</evidence>
<protein>
    <recommendedName>
        <fullName evidence="3">Chitin-binding type-2 domain-containing protein</fullName>
    </recommendedName>
</protein>
<dbReference type="CDD" id="cd00112">
    <property type="entry name" value="LDLa"/>
    <property type="match status" value="1"/>
</dbReference>
<dbReference type="InterPro" id="IPR002557">
    <property type="entry name" value="Chitin-bd_dom"/>
</dbReference>
<dbReference type="SMART" id="SM00192">
    <property type="entry name" value="LDLa"/>
    <property type="match status" value="1"/>
</dbReference>
<evidence type="ECO:0000313" key="5">
    <source>
        <dbReference type="Proteomes" id="UP001159363"/>
    </source>
</evidence>
<reference evidence="4 5" key="1">
    <citation type="submission" date="2023-02" db="EMBL/GenBank/DDBJ databases">
        <title>LHISI_Scaffold_Assembly.</title>
        <authorList>
            <person name="Stuart O.P."/>
            <person name="Cleave R."/>
            <person name="Magrath M.J.L."/>
            <person name="Mikheyev A.S."/>
        </authorList>
    </citation>
    <scope>NUCLEOTIDE SEQUENCE [LARGE SCALE GENOMIC DNA]</scope>
    <source>
        <strain evidence="4">Daus_M_001</strain>
        <tissue evidence="4">Leg muscle</tissue>
    </source>
</reference>
<feature type="domain" description="Chitin-binding type-2" evidence="3">
    <location>
        <begin position="378"/>
        <end position="403"/>
    </location>
</feature>
<sequence length="527" mass="58708">MPTLHTRVKDVPLFTAVELALLFHAATWYQVTRVPNVHYYFTVLQYASVGRMSSDLETRKIHIVIRRQDTLQIHECSHRFCLWTAVYLTYPALLKTKLKCLGVCALAVASESSQCYLTPGSMGFATCFRASLLLAWSRARAQQWLSAGREWLISSPVLLANRIIRPSLIGQACHQAGLEKPPTGRGRYSQRRCHHTGRILAQGRSYDVEHAIFRHLSADRLRLRRSAVDKVANWFSIISNDEVSLEGTVIQVRYGIATRSGQVECDATAVLSWEALPNLLWVQHFAADINHIFIGNCVGLCRWPAGSLEALPFLPPLHSGAAHYLPHFTLIGSQDLAVKSRSNLSTHSLLLVFKLCASGGGPVYKGDLPVAFLQGLQAIRCPAGLYFDIEKQTCDWKDAVKNCKLKNKERKAKPLLFTDEPLCNDGSLACGDGNCIERGLFCNGEKDCSDGSDENTCVISDCKISRNGFVRKLNFKYKCVWVKFDTEPQFAESPQFRVSRVLGRLRQGQVAEGPLCGCHEGHESQAA</sequence>
<dbReference type="InterPro" id="IPR002172">
    <property type="entry name" value="LDrepeatLR_classA_rpt"/>
</dbReference>
<proteinExistence type="predicted"/>
<dbReference type="PROSITE" id="PS01209">
    <property type="entry name" value="LDLRA_1"/>
    <property type="match status" value="1"/>
</dbReference>
<dbReference type="Gene3D" id="2.170.140.10">
    <property type="entry name" value="Chitin binding domain"/>
    <property type="match status" value="1"/>
</dbReference>
<dbReference type="SUPFAM" id="SSF57424">
    <property type="entry name" value="LDL receptor-like module"/>
    <property type="match status" value="1"/>
</dbReference>
<dbReference type="Proteomes" id="UP001159363">
    <property type="component" value="Chromosome 14"/>
</dbReference>
<dbReference type="Pfam" id="PF00057">
    <property type="entry name" value="Ldl_recept_a"/>
    <property type="match status" value="1"/>
</dbReference>
<keyword evidence="1 2" id="KW-1015">Disulfide bond</keyword>
<name>A0ABQ9G4G3_9NEOP</name>
<keyword evidence="5" id="KW-1185">Reference proteome</keyword>
<dbReference type="Pfam" id="PF01607">
    <property type="entry name" value="CBM_14"/>
    <property type="match status" value="1"/>
</dbReference>
<evidence type="ECO:0000259" key="3">
    <source>
        <dbReference type="Pfam" id="PF01607"/>
    </source>
</evidence>
<dbReference type="PROSITE" id="PS50068">
    <property type="entry name" value="LDLRA_2"/>
    <property type="match status" value="1"/>
</dbReference>
<dbReference type="InterPro" id="IPR023415">
    <property type="entry name" value="LDLR_class-A_CS"/>
</dbReference>
<accession>A0ABQ9G4G3</accession>
<feature type="disulfide bond" evidence="2">
    <location>
        <begin position="423"/>
        <end position="435"/>
    </location>
</feature>